<sequence length="190" mass="21687">MNKLALSICLLISTYGFSQYGAVTDVPWTISAGINVVDNDGFQFDKPFDTGNWNFKNPFTIGAERRFSELLAANVSLTLNGLESSNLQNGGYLSKDETLFAIDATAKFYYDQLFMPTYQLNWFQGYLISGLGYTSVASYNTATFDFGFGFQFWLENNIGFRIQTMGKWGFNEWIYLKNYIQNSAEVIYRF</sequence>
<dbReference type="RefSeq" id="WP_188466966.1">
    <property type="nucleotide sequence ID" value="NZ_BMFQ01000004.1"/>
</dbReference>
<reference evidence="2" key="2">
    <citation type="submission" date="2020-09" db="EMBL/GenBank/DDBJ databases">
        <authorList>
            <person name="Sun Q."/>
            <person name="Zhou Y."/>
        </authorList>
    </citation>
    <scope>NUCLEOTIDE SEQUENCE</scope>
    <source>
        <strain evidence="2">CGMCC 1.12751</strain>
    </source>
</reference>
<evidence type="ECO:0000313" key="3">
    <source>
        <dbReference type="Proteomes" id="UP000625976"/>
    </source>
</evidence>
<evidence type="ECO:0000313" key="2">
    <source>
        <dbReference type="EMBL" id="GGG60046.1"/>
    </source>
</evidence>
<comment type="caution">
    <text evidence="2">The sequence shown here is derived from an EMBL/GenBank/DDBJ whole genome shotgun (WGS) entry which is preliminary data.</text>
</comment>
<evidence type="ECO:0000256" key="1">
    <source>
        <dbReference type="SAM" id="SignalP"/>
    </source>
</evidence>
<organism evidence="2 3">
    <name type="scientific">Bizionia arctica</name>
    <dbReference type="NCBI Taxonomy" id="1495645"/>
    <lineage>
        <taxon>Bacteria</taxon>
        <taxon>Pseudomonadati</taxon>
        <taxon>Bacteroidota</taxon>
        <taxon>Flavobacteriia</taxon>
        <taxon>Flavobacteriales</taxon>
        <taxon>Flavobacteriaceae</taxon>
        <taxon>Bizionia</taxon>
    </lineage>
</organism>
<dbReference type="Proteomes" id="UP000625976">
    <property type="component" value="Unassembled WGS sequence"/>
</dbReference>
<feature type="signal peptide" evidence="1">
    <location>
        <begin position="1"/>
        <end position="21"/>
    </location>
</feature>
<feature type="chain" id="PRO_5037550059" description="Outer membrane protein beta-barrel domain-containing protein" evidence="1">
    <location>
        <begin position="22"/>
        <end position="190"/>
    </location>
</feature>
<keyword evidence="3" id="KW-1185">Reference proteome</keyword>
<gene>
    <name evidence="2" type="ORF">GCM10010976_33490</name>
</gene>
<accession>A0A917LVV8</accession>
<dbReference type="AlphaFoldDB" id="A0A917LVV8"/>
<proteinExistence type="predicted"/>
<evidence type="ECO:0008006" key="4">
    <source>
        <dbReference type="Google" id="ProtNLM"/>
    </source>
</evidence>
<protein>
    <recommendedName>
        <fullName evidence="4">Outer membrane protein beta-barrel domain-containing protein</fullName>
    </recommendedName>
</protein>
<dbReference type="EMBL" id="BMFQ01000004">
    <property type="protein sequence ID" value="GGG60046.1"/>
    <property type="molecule type" value="Genomic_DNA"/>
</dbReference>
<name>A0A917LVV8_9FLAO</name>
<keyword evidence="1" id="KW-0732">Signal</keyword>
<reference evidence="2" key="1">
    <citation type="journal article" date="2014" name="Int. J. Syst. Evol. Microbiol.">
        <title>Complete genome sequence of Corynebacterium casei LMG S-19264T (=DSM 44701T), isolated from a smear-ripened cheese.</title>
        <authorList>
            <consortium name="US DOE Joint Genome Institute (JGI-PGF)"/>
            <person name="Walter F."/>
            <person name="Albersmeier A."/>
            <person name="Kalinowski J."/>
            <person name="Ruckert C."/>
        </authorList>
    </citation>
    <scope>NUCLEOTIDE SEQUENCE</scope>
    <source>
        <strain evidence="2">CGMCC 1.12751</strain>
    </source>
</reference>